<feature type="domain" description="ABC transporter" evidence="9">
    <location>
        <begin position="314"/>
        <end position="490"/>
    </location>
</feature>
<dbReference type="AlphaFoldDB" id="A0ABD2PR59"/>
<evidence type="ECO:0000313" key="11">
    <source>
        <dbReference type="EMBL" id="KAL3309192.1"/>
    </source>
</evidence>
<evidence type="ECO:0000256" key="5">
    <source>
        <dbReference type="ARBA" id="ARBA00022840"/>
    </source>
</evidence>
<dbReference type="Proteomes" id="UP001626550">
    <property type="component" value="Unassembled WGS sequence"/>
</dbReference>
<dbReference type="PROSITE" id="PS50893">
    <property type="entry name" value="ABC_TRANSPORTER_2"/>
    <property type="match status" value="1"/>
</dbReference>
<dbReference type="SUPFAM" id="SSF52540">
    <property type="entry name" value="P-loop containing nucleoside triphosphate hydrolases"/>
    <property type="match status" value="1"/>
</dbReference>
<feature type="transmembrane region" description="Helical" evidence="8">
    <location>
        <begin position="253"/>
        <end position="279"/>
    </location>
</feature>
<dbReference type="PROSITE" id="PS50929">
    <property type="entry name" value="ABC_TM1F"/>
    <property type="match status" value="1"/>
</dbReference>
<dbReference type="InterPro" id="IPR036640">
    <property type="entry name" value="ABC1_TM_sf"/>
</dbReference>
<keyword evidence="5" id="KW-0067">ATP-binding</keyword>
<keyword evidence="6 8" id="KW-1133">Transmembrane helix</keyword>
<dbReference type="InterPro" id="IPR011527">
    <property type="entry name" value="ABC1_TM_dom"/>
</dbReference>
<evidence type="ECO:0000313" key="12">
    <source>
        <dbReference type="Proteomes" id="UP001626550"/>
    </source>
</evidence>
<evidence type="ECO:0000256" key="4">
    <source>
        <dbReference type="ARBA" id="ARBA00022741"/>
    </source>
</evidence>
<evidence type="ECO:0000256" key="1">
    <source>
        <dbReference type="ARBA" id="ARBA00004141"/>
    </source>
</evidence>
<reference evidence="11 12" key="1">
    <citation type="submission" date="2024-11" db="EMBL/GenBank/DDBJ databases">
        <title>Adaptive evolution of stress response genes in parasites aligns with host niche diversity.</title>
        <authorList>
            <person name="Hahn C."/>
            <person name="Resl P."/>
        </authorList>
    </citation>
    <scope>NUCLEOTIDE SEQUENCE [LARGE SCALE GENOMIC DNA]</scope>
    <source>
        <strain evidence="11">EGGRZ-B1_66</strain>
        <tissue evidence="11">Body</tissue>
    </source>
</reference>
<feature type="domain" description="ABC transmembrane type-1" evidence="10">
    <location>
        <begin position="1"/>
        <end position="280"/>
    </location>
</feature>
<feature type="transmembrane region" description="Helical" evidence="8">
    <location>
        <begin position="39"/>
        <end position="59"/>
    </location>
</feature>
<evidence type="ECO:0000259" key="10">
    <source>
        <dbReference type="PROSITE" id="PS50929"/>
    </source>
</evidence>
<dbReference type="SUPFAM" id="SSF90123">
    <property type="entry name" value="ABC transporter transmembrane region"/>
    <property type="match status" value="1"/>
</dbReference>
<proteinExistence type="inferred from homology"/>
<sequence length="490" mass="53964">MATGISLPINMVIFSNIVNGFTDPSQNSTIVEVIQRNSYYFVIIAGAGFAVSFLANLSINRTSRKIARRIQLIYFRAILNQEISWFDSHSTGALVASLNDNVEKVRIGIGIKMILFMSNISMFITGVSLGFIYNWKLTMVALATLPAILVGVATFGYLIGYFSEKEYLAYSNATSIAEEVLSSIKTVTAFGQQMSEYIRYSSQLESARSVGVKKSSLINGSFGFIFFLIFSAIALLFWYGVKLVRDGEIKPGVVFIVNFGVIIGCVGLGLSIQAIQYFVEATQASRKLLEVVDRKSKIGPGRGCIKKGNLQGHIDFREVSFSYENREKIKVLDSMNFTIEAGSTVAFVGPSGSGKSTCIQLLQRFYDVDSGQILIDGFDIKDYELNYLREQIGVVSQEPVLFAGTIADNIRMGKLDATMEEIERAAIMAYAHEFIKEQPDMYATVLNDGGSGLSGGQKQRIAIARALIKNPSILLLDEATSALDNRYDFD</sequence>
<evidence type="ECO:0000256" key="8">
    <source>
        <dbReference type="SAM" id="Phobius"/>
    </source>
</evidence>
<keyword evidence="7 8" id="KW-0472">Membrane</keyword>
<comment type="caution">
    <text evidence="11">The sequence shown here is derived from an EMBL/GenBank/DDBJ whole genome shotgun (WGS) entry which is preliminary data.</text>
</comment>
<evidence type="ECO:0000256" key="6">
    <source>
        <dbReference type="ARBA" id="ARBA00022989"/>
    </source>
</evidence>
<keyword evidence="12" id="KW-1185">Reference proteome</keyword>
<dbReference type="EMBL" id="JBJKFK010004192">
    <property type="protein sequence ID" value="KAL3309192.1"/>
    <property type="molecule type" value="Genomic_DNA"/>
</dbReference>
<protein>
    <submittedName>
        <fullName evidence="11">Uncharacterized protein</fullName>
    </submittedName>
</protein>
<gene>
    <name evidence="11" type="ORF">Ciccas_012262</name>
</gene>
<dbReference type="PROSITE" id="PS00211">
    <property type="entry name" value="ABC_TRANSPORTER_1"/>
    <property type="match status" value="1"/>
</dbReference>
<feature type="transmembrane region" description="Helical" evidence="8">
    <location>
        <begin position="139"/>
        <end position="162"/>
    </location>
</feature>
<dbReference type="InterPro" id="IPR003593">
    <property type="entry name" value="AAA+_ATPase"/>
</dbReference>
<comment type="similarity">
    <text evidence="2">Belongs to the ABC transporter superfamily. ABCB family. Multidrug resistance exporter (TC 3.A.1.201) subfamily.</text>
</comment>
<organism evidence="11 12">
    <name type="scientific">Cichlidogyrus casuarinus</name>
    <dbReference type="NCBI Taxonomy" id="1844966"/>
    <lineage>
        <taxon>Eukaryota</taxon>
        <taxon>Metazoa</taxon>
        <taxon>Spiralia</taxon>
        <taxon>Lophotrochozoa</taxon>
        <taxon>Platyhelminthes</taxon>
        <taxon>Monogenea</taxon>
        <taxon>Monopisthocotylea</taxon>
        <taxon>Dactylogyridea</taxon>
        <taxon>Ancyrocephalidae</taxon>
        <taxon>Cichlidogyrus</taxon>
    </lineage>
</organism>
<comment type="subcellular location">
    <subcellularLocation>
        <location evidence="1">Membrane</location>
        <topology evidence="1">Multi-pass membrane protein</topology>
    </subcellularLocation>
</comment>
<evidence type="ECO:0000259" key="9">
    <source>
        <dbReference type="PROSITE" id="PS50893"/>
    </source>
</evidence>
<name>A0ABD2PR59_9PLAT</name>
<dbReference type="PANTHER" id="PTHR43394">
    <property type="entry name" value="ATP-DEPENDENT PERMEASE MDL1, MITOCHONDRIAL"/>
    <property type="match status" value="1"/>
</dbReference>
<dbReference type="PANTHER" id="PTHR43394:SF27">
    <property type="entry name" value="ATP-DEPENDENT TRANSLOCASE ABCB1-LIKE"/>
    <property type="match status" value="1"/>
</dbReference>
<accession>A0ABD2PR59</accession>
<feature type="transmembrane region" description="Helical" evidence="8">
    <location>
        <begin position="114"/>
        <end position="133"/>
    </location>
</feature>
<dbReference type="SMART" id="SM00382">
    <property type="entry name" value="AAA"/>
    <property type="match status" value="1"/>
</dbReference>
<dbReference type="InterPro" id="IPR027417">
    <property type="entry name" value="P-loop_NTPase"/>
</dbReference>
<evidence type="ECO:0000256" key="3">
    <source>
        <dbReference type="ARBA" id="ARBA00022692"/>
    </source>
</evidence>
<evidence type="ECO:0000256" key="7">
    <source>
        <dbReference type="ARBA" id="ARBA00023136"/>
    </source>
</evidence>
<dbReference type="CDD" id="cd18577">
    <property type="entry name" value="ABC_6TM_Pgp_ABCB1_D1_like"/>
    <property type="match status" value="1"/>
</dbReference>
<dbReference type="Gene3D" id="3.40.50.300">
    <property type="entry name" value="P-loop containing nucleotide triphosphate hydrolases"/>
    <property type="match status" value="1"/>
</dbReference>
<dbReference type="Gene3D" id="1.20.1560.10">
    <property type="entry name" value="ABC transporter type 1, transmembrane domain"/>
    <property type="match status" value="1"/>
</dbReference>
<dbReference type="InterPro" id="IPR017871">
    <property type="entry name" value="ABC_transporter-like_CS"/>
</dbReference>
<keyword evidence="4" id="KW-0547">Nucleotide-binding</keyword>
<dbReference type="Pfam" id="PF00005">
    <property type="entry name" value="ABC_tran"/>
    <property type="match status" value="1"/>
</dbReference>
<dbReference type="InterPro" id="IPR003439">
    <property type="entry name" value="ABC_transporter-like_ATP-bd"/>
</dbReference>
<evidence type="ECO:0000256" key="2">
    <source>
        <dbReference type="ARBA" id="ARBA00007577"/>
    </source>
</evidence>
<dbReference type="GO" id="GO:0016020">
    <property type="term" value="C:membrane"/>
    <property type="evidence" value="ECO:0007669"/>
    <property type="project" value="UniProtKB-SubCell"/>
</dbReference>
<dbReference type="InterPro" id="IPR039421">
    <property type="entry name" value="Type_1_exporter"/>
</dbReference>
<dbReference type="Pfam" id="PF00664">
    <property type="entry name" value="ABC_membrane"/>
    <property type="match status" value="1"/>
</dbReference>
<keyword evidence="3 8" id="KW-0812">Transmembrane</keyword>
<feature type="transmembrane region" description="Helical" evidence="8">
    <location>
        <begin position="217"/>
        <end position="241"/>
    </location>
</feature>
<dbReference type="GO" id="GO:0005524">
    <property type="term" value="F:ATP binding"/>
    <property type="evidence" value="ECO:0007669"/>
    <property type="project" value="UniProtKB-KW"/>
</dbReference>